<sequence>MSSAGSSLFLSLPRELRDEILSHLTLPQYVYTSSTTEDTYNLYRSNHATGETYMDTRIRLPQRPPANVLATCRQLRQECLEYHARCLHAAEPSISPNPTDRPMSNILAERLGSEFAEEAERACDDSTLRITLEIQRRLRGPHGYYVPIRDHKHLSPRFLGLLPLMDKTRKLRLILWPGYEWWNGGPQLLVDKYGNPRVNADEVAKPDAATLAIKSVLDYFPHVEELSVDVLMQASEGERWDLPERKWENMQPWLDAPIAPDVSPKLTKITRHLTAFWQVSRPEPFYVQHEVRQSENEWKIDRKGDMGTPTLRSLCDTNRPDDMDYLDSLMVEEAFIRTD</sequence>
<feature type="domain" description="2EXR" evidence="1">
    <location>
        <begin position="8"/>
        <end position="85"/>
    </location>
</feature>
<evidence type="ECO:0000259" key="1">
    <source>
        <dbReference type="Pfam" id="PF20150"/>
    </source>
</evidence>
<reference evidence="2" key="1">
    <citation type="submission" date="2019-11" db="EMBL/GenBank/DDBJ databases">
        <title>Bipolaris sorokiniana Genome sequencing.</title>
        <authorList>
            <person name="Wang H."/>
        </authorList>
    </citation>
    <scope>NUCLEOTIDE SEQUENCE</scope>
</reference>
<protein>
    <recommendedName>
        <fullName evidence="1">2EXR domain-containing protein</fullName>
    </recommendedName>
</protein>
<proteinExistence type="predicted"/>
<evidence type="ECO:0000313" key="3">
    <source>
        <dbReference type="Proteomes" id="UP000624244"/>
    </source>
</evidence>
<dbReference type="AlphaFoldDB" id="A0A8H6DVG5"/>
<name>A0A8H6DVG5_COCSA</name>
<dbReference type="InterPro" id="IPR045518">
    <property type="entry name" value="2EXR"/>
</dbReference>
<comment type="caution">
    <text evidence="2">The sequence shown here is derived from an EMBL/GenBank/DDBJ whole genome shotgun (WGS) entry which is preliminary data.</text>
</comment>
<gene>
    <name evidence="2" type="ORF">GGP41_006421</name>
</gene>
<accession>A0A8H6DVG5</accession>
<dbReference type="EMBL" id="WNKQ01000009">
    <property type="protein sequence ID" value="KAF5849422.1"/>
    <property type="molecule type" value="Genomic_DNA"/>
</dbReference>
<dbReference type="OMA" id="DRKGDMG"/>
<evidence type="ECO:0000313" key="2">
    <source>
        <dbReference type="EMBL" id="KAF5849422.1"/>
    </source>
</evidence>
<organism evidence="2 3">
    <name type="scientific">Cochliobolus sativus</name>
    <name type="common">Common root rot and spot blotch fungus</name>
    <name type="synonym">Bipolaris sorokiniana</name>
    <dbReference type="NCBI Taxonomy" id="45130"/>
    <lineage>
        <taxon>Eukaryota</taxon>
        <taxon>Fungi</taxon>
        <taxon>Dikarya</taxon>
        <taxon>Ascomycota</taxon>
        <taxon>Pezizomycotina</taxon>
        <taxon>Dothideomycetes</taxon>
        <taxon>Pleosporomycetidae</taxon>
        <taxon>Pleosporales</taxon>
        <taxon>Pleosporineae</taxon>
        <taxon>Pleosporaceae</taxon>
        <taxon>Bipolaris</taxon>
    </lineage>
</organism>
<dbReference type="Proteomes" id="UP000624244">
    <property type="component" value="Unassembled WGS sequence"/>
</dbReference>
<dbReference type="Pfam" id="PF20150">
    <property type="entry name" value="2EXR"/>
    <property type="match status" value="1"/>
</dbReference>